<evidence type="ECO:0000256" key="1">
    <source>
        <dbReference type="SAM" id="MobiDB-lite"/>
    </source>
</evidence>
<protein>
    <submittedName>
        <fullName evidence="2">Uncharacterized protein</fullName>
    </submittedName>
</protein>
<reference evidence="2 3" key="1">
    <citation type="submission" date="2021-10" db="EMBL/GenBank/DDBJ databases">
        <title>Draft genome of Aestuariibacter halophilus JC2043.</title>
        <authorList>
            <person name="Emsley S.A."/>
            <person name="Pfannmuller K.M."/>
            <person name="Ushijima B."/>
            <person name="Saw J.H."/>
            <person name="Videau P."/>
        </authorList>
    </citation>
    <scope>NUCLEOTIDE SEQUENCE [LARGE SCALE GENOMIC DNA]</scope>
    <source>
        <strain evidence="2 3">JC2043</strain>
    </source>
</reference>
<evidence type="ECO:0000313" key="3">
    <source>
        <dbReference type="Proteomes" id="UP001520878"/>
    </source>
</evidence>
<sequence>MDIDNSLSNVGLGTQAPLVQRDVPRTRDIAQPSQGTDAVSDAPQRQRDPSAFARGVLLAQQQSNEPQISSEARQPKAQRALEAYTTLAREDKREELQRLLGVDTYA</sequence>
<feature type="compositionally biased region" description="Polar residues" evidence="1">
    <location>
        <begin position="1"/>
        <end position="12"/>
    </location>
</feature>
<proteinExistence type="predicted"/>
<comment type="caution">
    <text evidence="2">The sequence shown here is derived from an EMBL/GenBank/DDBJ whole genome shotgun (WGS) entry which is preliminary data.</text>
</comment>
<dbReference type="EMBL" id="JAJEWP010000001">
    <property type="protein sequence ID" value="MCC2616263.1"/>
    <property type="molecule type" value="Genomic_DNA"/>
</dbReference>
<gene>
    <name evidence="2" type="ORF">LJ739_08425</name>
</gene>
<accession>A0ABS8G770</accession>
<dbReference type="RefSeq" id="WP_229159142.1">
    <property type="nucleotide sequence ID" value="NZ_JAJEWP010000001.1"/>
</dbReference>
<organism evidence="2 3">
    <name type="scientific">Fluctibacter halophilus</name>
    <dbReference type="NCBI Taxonomy" id="226011"/>
    <lineage>
        <taxon>Bacteria</taxon>
        <taxon>Pseudomonadati</taxon>
        <taxon>Pseudomonadota</taxon>
        <taxon>Gammaproteobacteria</taxon>
        <taxon>Alteromonadales</taxon>
        <taxon>Alteromonadaceae</taxon>
        <taxon>Fluctibacter</taxon>
    </lineage>
</organism>
<keyword evidence="3" id="KW-1185">Reference proteome</keyword>
<feature type="region of interest" description="Disordered" evidence="1">
    <location>
        <begin position="1"/>
        <end position="50"/>
    </location>
</feature>
<evidence type="ECO:0000313" key="2">
    <source>
        <dbReference type="EMBL" id="MCC2616263.1"/>
    </source>
</evidence>
<dbReference type="Proteomes" id="UP001520878">
    <property type="component" value="Unassembled WGS sequence"/>
</dbReference>
<name>A0ABS8G770_9ALTE</name>